<dbReference type="InterPro" id="IPR010559">
    <property type="entry name" value="Sig_transdc_His_kin_internal"/>
</dbReference>
<dbReference type="RefSeq" id="WP_201427643.1">
    <property type="nucleotide sequence ID" value="NZ_JAEQMG010000086.1"/>
</dbReference>
<keyword evidence="1" id="KW-0812">Transmembrane</keyword>
<protein>
    <submittedName>
        <fullName evidence="4">Histidine kinase</fullName>
    </submittedName>
</protein>
<dbReference type="SUPFAM" id="SSF55874">
    <property type="entry name" value="ATPase domain of HSP90 chaperone/DNA topoisomerase II/histidine kinase"/>
    <property type="match status" value="1"/>
</dbReference>
<feature type="transmembrane region" description="Helical" evidence="1">
    <location>
        <begin position="40"/>
        <end position="64"/>
    </location>
</feature>
<accession>A0A934WRX3</accession>
<dbReference type="Proteomes" id="UP000633365">
    <property type="component" value="Unassembled WGS sequence"/>
</dbReference>
<evidence type="ECO:0000259" key="3">
    <source>
        <dbReference type="Pfam" id="PF06580"/>
    </source>
</evidence>
<sequence length="434" mass="49816">MNNWVELLSFSTFGAALLLSAIGLWFTVVIPGIDHWSRRFFMSYFIVFLLGCLSNIIEVIFQYYNVPRAVFIFLLLLESLLLSLPLLMLTAYLLHCCGENIRTSKLFHAVLVLWAVFAALLVSTLFIDDFMYITPDDQYFRGSLYWLPLVPIIVAMLLNFIGTMRRRTQLSRKVFLAFIIAILPITVTLIVHLFIDVFPLIDVSYVLSALAMYSFILSDQIEQDRRQQQKIVRQQQEIAHERASVMVLQMRPHFIYNTLMSIYSLCRLDPQKAQQITMDFTNYLRKNFNAVASESTIPFSTELEHTRAYLAVEQAQYEDMLIVDYDTPFTNFRLPPLTLQPIVENAVKHSMNPNYESLHISIRTRRTDSVTEIIVEDTGPGFDLSNDSKPHITLKNIQQRLVIMCGGSMSIIPRKEGGTVVTLTIPDSALDVSR</sequence>
<feature type="transmembrane region" description="Helical" evidence="1">
    <location>
        <begin position="201"/>
        <end position="218"/>
    </location>
</feature>
<feature type="transmembrane region" description="Helical" evidence="1">
    <location>
        <begin position="12"/>
        <end position="33"/>
    </location>
</feature>
<dbReference type="EMBL" id="JAEQMG010000086">
    <property type="protein sequence ID" value="MBK6088811.1"/>
    <property type="molecule type" value="Genomic_DNA"/>
</dbReference>
<dbReference type="InterPro" id="IPR003594">
    <property type="entry name" value="HATPase_dom"/>
</dbReference>
<feature type="transmembrane region" description="Helical" evidence="1">
    <location>
        <begin position="106"/>
        <end position="127"/>
    </location>
</feature>
<evidence type="ECO:0000259" key="2">
    <source>
        <dbReference type="Pfam" id="PF02518"/>
    </source>
</evidence>
<keyword evidence="5" id="KW-1185">Reference proteome</keyword>
<dbReference type="GO" id="GO:0016020">
    <property type="term" value="C:membrane"/>
    <property type="evidence" value="ECO:0007669"/>
    <property type="project" value="InterPro"/>
</dbReference>
<keyword evidence="4" id="KW-0418">Kinase</keyword>
<evidence type="ECO:0000313" key="4">
    <source>
        <dbReference type="EMBL" id="MBK6088811.1"/>
    </source>
</evidence>
<dbReference type="GO" id="GO:0000155">
    <property type="term" value="F:phosphorelay sensor kinase activity"/>
    <property type="evidence" value="ECO:0007669"/>
    <property type="project" value="InterPro"/>
</dbReference>
<feature type="transmembrane region" description="Helical" evidence="1">
    <location>
        <begin position="143"/>
        <end position="162"/>
    </location>
</feature>
<dbReference type="InterPro" id="IPR050640">
    <property type="entry name" value="Bact_2-comp_sensor_kinase"/>
</dbReference>
<reference evidence="4" key="1">
    <citation type="submission" date="2021-01" db="EMBL/GenBank/DDBJ databases">
        <title>Genome public.</title>
        <authorList>
            <person name="Liu C."/>
            <person name="Sun Q."/>
        </authorList>
    </citation>
    <scope>NUCLEOTIDE SEQUENCE</scope>
    <source>
        <strain evidence="4">M6</strain>
    </source>
</reference>
<dbReference type="Pfam" id="PF06580">
    <property type="entry name" value="His_kinase"/>
    <property type="match status" value="1"/>
</dbReference>
<proteinExistence type="predicted"/>
<dbReference type="Pfam" id="PF02518">
    <property type="entry name" value="HATPase_c"/>
    <property type="match status" value="1"/>
</dbReference>
<feature type="transmembrane region" description="Helical" evidence="1">
    <location>
        <begin position="174"/>
        <end position="195"/>
    </location>
</feature>
<comment type="caution">
    <text evidence="4">The sequence shown here is derived from an EMBL/GenBank/DDBJ whole genome shotgun (WGS) entry which is preliminary data.</text>
</comment>
<dbReference type="PANTHER" id="PTHR34220">
    <property type="entry name" value="SENSOR HISTIDINE KINASE YPDA"/>
    <property type="match status" value="1"/>
</dbReference>
<feature type="transmembrane region" description="Helical" evidence="1">
    <location>
        <begin position="70"/>
        <end position="94"/>
    </location>
</feature>
<organism evidence="4 5">
    <name type="scientific">Ruminococcus difficilis</name>
    <dbReference type="NCBI Taxonomy" id="2763069"/>
    <lineage>
        <taxon>Bacteria</taxon>
        <taxon>Bacillati</taxon>
        <taxon>Bacillota</taxon>
        <taxon>Clostridia</taxon>
        <taxon>Eubacteriales</taxon>
        <taxon>Oscillospiraceae</taxon>
        <taxon>Ruminococcus</taxon>
    </lineage>
</organism>
<feature type="domain" description="Signal transduction histidine kinase internal region" evidence="3">
    <location>
        <begin position="247"/>
        <end position="320"/>
    </location>
</feature>
<evidence type="ECO:0000313" key="5">
    <source>
        <dbReference type="Proteomes" id="UP000633365"/>
    </source>
</evidence>
<dbReference type="PANTHER" id="PTHR34220:SF7">
    <property type="entry name" value="SENSOR HISTIDINE KINASE YPDA"/>
    <property type="match status" value="1"/>
</dbReference>
<keyword evidence="4" id="KW-0808">Transferase</keyword>
<dbReference type="Gene3D" id="3.30.565.10">
    <property type="entry name" value="Histidine kinase-like ATPase, C-terminal domain"/>
    <property type="match status" value="1"/>
</dbReference>
<feature type="domain" description="Histidine kinase/HSP90-like ATPase" evidence="2">
    <location>
        <begin position="339"/>
        <end position="427"/>
    </location>
</feature>
<name>A0A934WRX3_9FIRM</name>
<evidence type="ECO:0000256" key="1">
    <source>
        <dbReference type="SAM" id="Phobius"/>
    </source>
</evidence>
<keyword evidence="1" id="KW-1133">Transmembrane helix</keyword>
<dbReference type="InterPro" id="IPR036890">
    <property type="entry name" value="HATPase_C_sf"/>
</dbReference>
<gene>
    <name evidence="4" type="ORF">JKK62_09155</name>
</gene>
<dbReference type="AlphaFoldDB" id="A0A934WRX3"/>
<keyword evidence="1" id="KW-0472">Membrane</keyword>